<comment type="catalytic activity">
    <reaction evidence="1">
        <text>Hydrolysis of terminal non-reducing beta-D-galactose residues in beta-D-galactosides.</text>
        <dbReference type="EC" id="3.2.1.23"/>
    </reaction>
</comment>
<evidence type="ECO:0000256" key="4">
    <source>
        <dbReference type="ARBA" id="ARBA00022723"/>
    </source>
</evidence>
<evidence type="ECO:0000256" key="5">
    <source>
        <dbReference type="ARBA" id="ARBA00022801"/>
    </source>
</evidence>
<feature type="domain" description="Glycoside hydrolase family 42 N-terminal" evidence="8">
    <location>
        <begin position="59"/>
        <end position="179"/>
    </location>
</feature>
<name>A0ABV5WKZ4_9BACI</name>
<dbReference type="InterPro" id="IPR029062">
    <property type="entry name" value="Class_I_gatase-like"/>
</dbReference>
<evidence type="ECO:0000313" key="11">
    <source>
        <dbReference type="Proteomes" id="UP001589609"/>
    </source>
</evidence>
<keyword evidence="7" id="KW-0326">Glycosidase</keyword>
<reference evidence="10 11" key="1">
    <citation type="submission" date="2024-09" db="EMBL/GenBank/DDBJ databases">
        <authorList>
            <person name="Sun Q."/>
            <person name="Mori K."/>
        </authorList>
    </citation>
    <scope>NUCLEOTIDE SEQUENCE [LARGE SCALE GENOMIC DNA]</scope>
    <source>
        <strain evidence="10 11">JCM 11201</strain>
    </source>
</reference>
<evidence type="ECO:0000313" key="10">
    <source>
        <dbReference type="EMBL" id="MFB9761299.1"/>
    </source>
</evidence>
<evidence type="ECO:0000256" key="1">
    <source>
        <dbReference type="ARBA" id="ARBA00001412"/>
    </source>
</evidence>
<organism evidence="10 11">
    <name type="scientific">Ectobacillus funiculus</name>
    <dbReference type="NCBI Taxonomy" id="137993"/>
    <lineage>
        <taxon>Bacteria</taxon>
        <taxon>Bacillati</taxon>
        <taxon>Bacillota</taxon>
        <taxon>Bacilli</taxon>
        <taxon>Bacillales</taxon>
        <taxon>Bacillaceae</taxon>
        <taxon>Ectobacillus</taxon>
    </lineage>
</organism>
<dbReference type="SUPFAM" id="SSF52317">
    <property type="entry name" value="Class I glutamine amidotransferase-like"/>
    <property type="match status" value="1"/>
</dbReference>
<feature type="non-terminal residue" evidence="10">
    <location>
        <position position="1"/>
    </location>
</feature>
<keyword evidence="4" id="KW-0479">Metal-binding</keyword>
<dbReference type="CDD" id="cd03143">
    <property type="entry name" value="A4_beta-galactosidase_middle_domain"/>
    <property type="match status" value="1"/>
</dbReference>
<evidence type="ECO:0000256" key="7">
    <source>
        <dbReference type="ARBA" id="ARBA00023295"/>
    </source>
</evidence>
<dbReference type="RefSeq" id="WP_379951487.1">
    <property type="nucleotide sequence ID" value="NZ_JBHMAF010000189.1"/>
</dbReference>
<evidence type="ECO:0000259" key="9">
    <source>
        <dbReference type="Pfam" id="PF08532"/>
    </source>
</evidence>
<protein>
    <recommendedName>
        <fullName evidence="3">beta-galactosidase</fullName>
        <ecNumber evidence="3">3.2.1.23</ecNumber>
    </recommendedName>
</protein>
<dbReference type="EMBL" id="JBHMAF010000189">
    <property type="protein sequence ID" value="MFB9761299.1"/>
    <property type="molecule type" value="Genomic_DNA"/>
</dbReference>
<evidence type="ECO:0000259" key="8">
    <source>
        <dbReference type="Pfam" id="PF02449"/>
    </source>
</evidence>
<gene>
    <name evidence="10" type="ORF">ACFFMS_23910</name>
</gene>
<dbReference type="InterPro" id="IPR013738">
    <property type="entry name" value="Beta_galactosidase_Trimer"/>
</dbReference>
<sequence length="469" mass="52351">PKLHKRMGYQVHQTASGTVYAHHRKNETHIWFSLYLFEHRHLDKEIKRLKARIGQLRHRLFQNLDFASFDTYAPQDKFSSYLLNCDLWRNFKQGKDFWIMETSTSFSASLESYATPHLNRYLRSEAVAAYALGAEAFCYWLWRQQRTGCEQPHGSVISAWGKPTVGYANVLEVEQARKEIEPIILASRPCQAEVAMTYSDRAKAFFKTEPHNGLDHKALVTEFYERILATGIHRDLIPEGADLAGYKLLCTPFLHYISSDYIARATAFVEKGGIWVIGPLTGGRTEHHTIHTDAALGELEHIAGVETLFTFPVDSTGSVGKAFDVSAPLGLWSSVFEAKEAKAVGIIEGGLTPGKAFLTEHQYGKGKIVMLGSLPIGEDGDTMLIKLLDHYAVEAGVALRTDVTKGTIVAPRRGDGYTAWVIVNMDGSGGNVTVPQDGIDLVTQSKVFSGKLEIGSYEYRIIRFDEELT</sequence>
<dbReference type="Gene3D" id="3.20.20.80">
    <property type="entry name" value="Glycosidases"/>
    <property type="match status" value="1"/>
</dbReference>
<comment type="caution">
    <text evidence="10">The sequence shown here is derived from an EMBL/GenBank/DDBJ whole genome shotgun (WGS) entry which is preliminary data.</text>
</comment>
<dbReference type="PANTHER" id="PTHR36447:SF2">
    <property type="entry name" value="BETA-GALACTOSIDASE YESZ"/>
    <property type="match status" value="1"/>
</dbReference>
<keyword evidence="11" id="KW-1185">Reference proteome</keyword>
<dbReference type="SUPFAM" id="SSF51445">
    <property type="entry name" value="(Trans)glycosidases"/>
    <property type="match status" value="1"/>
</dbReference>
<dbReference type="InterPro" id="IPR003476">
    <property type="entry name" value="Glyco_hydro_42"/>
</dbReference>
<evidence type="ECO:0000256" key="6">
    <source>
        <dbReference type="ARBA" id="ARBA00022833"/>
    </source>
</evidence>
<comment type="similarity">
    <text evidence="2">Belongs to the glycosyl hydrolase 42 family.</text>
</comment>
<proteinExistence type="inferred from homology"/>
<evidence type="ECO:0000256" key="2">
    <source>
        <dbReference type="ARBA" id="ARBA00005940"/>
    </source>
</evidence>
<keyword evidence="5" id="KW-0378">Hydrolase</keyword>
<dbReference type="Pfam" id="PF08532">
    <property type="entry name" value="Glyco_hydro_42M"/>
    <property type="match status" value="1"/>
</dbReference>
<dbReference type="InterPro" id="IPR013529">
    <property type="entry name" value="Glyco_hydro_42_N"/>
</dbReference>
<dbReference type="Pfam" id="PF02449">
    <property type="entry name" value="Glyco_hydro_42"/>
    <property type="match status" value="1"/>
</dbReference>
<dbReference type="Proteomes" id="UP001589609">
    <property type="component" value="Unassembled WGS sequence"/>
</dbReference>
<evidence type="ECO:0000256" key="3">
    <source>
        <dbReference type="ARBA" id="ARBA00012756"/>
    </source>
</evidence>
<keyword evidence="6" id="KW-0862">Zinc</keyword>
<accession>A0ABV5WKZ4</accession>
<dbReference type="PANTHER" id="PTHR36447">
    <property type="entry name" value="BETA-GALACTOSIDASE GANA"/>
    <property type="match status" value="1"/>
</dbReference>
<dbReference type="Gene3D" id="3.40.50.880">
    <property type="match status" value="1"/>
</dbReference>
<dbReference type="EC" id="3.2.1.23" evidence="3"/>
<feature type="domain" description="Beta-galactosidase trimerisation" evidence="9">
    <location>
        <begin position="192"/>
        <end position="397"/>
    </location>
</feature>
<dbReference type="InterPro" id="IPR017853">
    <property type="entry name" value="GH"/>
</dbReference>